<dbReference type="EMBL" id="JACBZI010000001">
    <property type="protein sequence ID" value="NYI08646.1"/>
    <property type="molecule type" value="Genomic_DNA"/>
</dbReference>
<dbReference type="Pfam" id="PF01381">
    <property type="entry name" value="HTH_3"/>
    <property type="match status" value="1"/>
</dbReference>
<dbReference type="CDD" id="cd00093">
    <property type="entry name" value="HTH_XRE"/>
    <property type="match status" value="1"/>
</dbReference>
<sequence>MDPDLSERCRTIDPAVLGPRVRSARLRAGLTQTDAAGGEMSTAYVSRIEAGQRRPDPALLLRLAARLGTTVEELVTGVGPQQEPELRTRLTWADLALTSGDLADAEAHLDDAAGLLAGLDDDTLPDVRREALVLRARLREALGDLDGAILLLEDLTARGAEDLGWLELLTALSRCYREAGDLARAVEVGERAAGVLDELGLGGSDEAIALTVTVAAAHFERGDVAHAARMCRRAIDLAERLDSPRARASAYWNASVIESQRGRPAAAMPLARHALALLQQASGGRNQARLRSQLGLMHLKTDPPDPDAAFVELRQAEDELRNSDASTVDLALNQVWQARACLLQGRHDEAAARAHEVLGSVGDSAPLVAADAHVLVGEVALHQGHAGAARAAFQRAVMALSAAGADRQVAQLWFDLGGLLEGVGEADLALDAFRRAAASTGLQTSRQRLHA</sequence>
<evidence type="ECO:0000313" key="3">
    <source>
        <dbReference type="Proteomes" id="UP000537326"/>
    </source>
</evidence>
<organism evidence="2 3">
    <name type="scientific">Nocardioides marinus</name>
    <dbReference type="NCBI Taxonomy" id="374514"/>
    <lineage>
        <taxon>Bacteria</taxon>
        <taxon>Bacillati</taxon>
        <taxon>Actinomycetota</taxon>
        <taxon>Actinomycetes</taxon>
        <taxon>Propionibacteriales</taxon>
        <taxon>Nocardioidaceae</taxon>
        <taxon>Nocardioides</taxon>
    </lineage>
</organism>
<evidence type="ECO:0000313" key="2">
    <source>
        <dbReference type="EMBL" id="NYI08646.1"/>
    </source>
</evidence>
<dbReference type="Gene3D" id="1.10.260.40">
    <property type="entry name" value="lambda repressor-like DNA-binding domains"/>
    <property type="match status" value="1"/>
</dbReference>
<gene>
    <name evidence="2" type="ORF">BKA05_000161</name>
</gene>
<feature type="domain" description="HTH cro/C1-type" evidence="1">
    <location>
        <begin position="21"/>
        <end position="74"/>
    </location>
</feature>
<dbReference type="GO" id="GO:0003677">
    <property type="term" value="F:DNA binding"/>
    <property type="evidence" value="ECO:0007669"/>
    <property type="project" value="InterPro"/>
</dbReference>
<dbReference type="SUPFAM" id="SSF47413">
    <property type="entry name" value="lambda repressor-like DNA-binding domains"/>
    <property type="match status" value="1"/>
</dbReference>
<dbReference type="Proteomes" id="UP000537326">
    <property type="component" value="Unassembled WGS sequence"/>
</dbReference>
<dbReference type="PROSITE" id="PS50943">
    <property type="entry name" value="HTH_CROC1"/>
    <property type="match status" value="1"/>
</dbReference>
<dbReference type="Gene3D" id="1.25.40.10">
    <property type="entry name" value="Tetratricopeptide repeat domain"/>
    <property type="match status" value="3"/>
</dbReference>
<name>A0A7Y9YAL0_9ACTN</name>
<comment type="caution">
    <text evidence="2">The sequence shown here is derived from an EMBL/GenBank/DDBJ whole genome shotgun (WGS) entry which is preliminary data.</text>
</comment>
<protein>
    <submittedName>
        <fullName evidence="2">Tetratricopeptide (TPR) repeat protein</fullName>
    </submittedName>
</protein>
<evidence type="ECO:0000259" key="1">
    <source>
        <dbReference type="PROSITE" id="PS50943"/>
    </source>
</evidence>
<keyword evidence="3" id="KW-1185">Reference proteome</keyword>
<dbReference type="SUPFAM" id="SSF48452">
    <property type="entry name" value="TPR-like"/>
    <property type="match status" value="2"/>
</dbReference>
<reference evidence="2 3" key="1">
    <citation type="submission" date="2020-07" db="EMBL/GenBank/DDBJ databases">
        <title>Sequencing the genomes of 1000 actinobacteria strains.</title>
        <authorList>
            <person name="Klenk H.-P."/>
        </authorList>
    </citation>
    <scope>NUCLEOTIDE SEQUENCE [LARGE SCALE GENOMIC DNA]</scope>
    <source>
        <strain evidence="2 3">DSM 18248</strain>
    </source>
</reference>
<dbReference type="AlphaFoldDB" id="A0A7Y9YAL0"/>
<dbReference type="SMART" id="SM00530">
    <property type="entry name" value="HTH_XRE"/>
    <property type="match status" value="1"/>
</dbReference>
<accession>A0A7Y9YAL0</accession>
<dbReference type="InterPro" id="IPR001387">
    <property type="entry name" value="Cro/C1-type_HTH"/>
</dbReference>
<dbReference type="RefSeq" id="WP_179529734.1">
    <property type="nucleotide sequence ID" value="NZ_BAAAPP010000002.1"/>
</dbReference>
<dbReference type="InterPro" id="IPR010982">
    <property type="entry name" value="Lambda_DNA-bd_dom_sf"/>
</dbReference>
<dbReference type="InterPro" id="IPR011990">
    <property type="entry name" value="TPR-like_helical_dom_sf"/>
</dbReference>
<proteinExistence type="predicted"/>